<organism evidence="1">
    <name type="scientific">Streptomyces sp. SID7958</name>
    <dbReference type="NCBI Taxonomy" id="2706093"/>
    <lineage>
        <taxon>Bacteria</taxon>
        <taxon>Bacillati</taxon>
        <taxon>Actinomycetota</taxon>
        <taxon>Actinomycetes</taxon>
        <taxon>Kitasatosporales</taxon>
        <taxon>Streptomycetaceae</taxon>
        <taxon>Streptomyces</taxon>
    </lineage>
</organism>
<dbReference type="EMBL" id="JAAGMU010001145">
    <property type="protein sequence ID" value="NEC81886.1"/>
    <property type="molecule type" value="Genomic_DNA"/>
</dbReference>
<name>A0A6G3U652_9ACTN</name>
<protein>
    <submittedName>
        <fullName evidence="1">Diguanylate phosphodiesterase</fullName>
    </submittedName>
</protein>
<feature type="non-terminal residue" evidence="1">
    <location>
        <position position="1"/>
    </location>
</feature>
<gene>
    <name evidence="1" type="ORF">G3I38_22230</name>
</gene>
<feature type="non-terminal residue" evidence="1">
    <location>
        <position position="72"/>
    </location>
</feature>
<dbReference type="AlphaFoldDB" id="A0A6G3U652"/>
<reference evidence="1" key="1">
    <citation type="submission" date="2020-01" db="EMBL/GenBank/DDBJ databases">
        <title>Insect and environment-associated Actinomycetes.</title>
        <authorList>
            <person name="Currrie C."/>
            <person name="Chevrette M."/>
            <person name="Carlson C."/>
            <person name="Stubbendieck R."/>
            <person name="Wendt-Pienkowski E."/>
        </authorList>
    </citation>
    <scope>NUCLEOTIDE SEQUENCE</scope>
    <source>
        <strain evidence="1">SID7958</strain>
    </source>
</reference>
<accession>A0A6G3U652</accession>
<comment type="caution">
    <text evidence="1">The sequence shown here is derived from an EMBL/GenBank/DDBJ whole genome shotgun (WGS) entry which is preliminary data.</text>
</comment>
<proteinExistence type="predicted"/>
<sequence>SAAEAEQRVRGELLDDLLDARDRDPRLLRERASRLNADLDATYAVLATRLETGTADADQEADARRRLWAAAS</sequence>
<evidence type="ECO:0000313" key="1">
    <source>
        <dbReference type="EMBL" id="NEC81886.1"/>
    </source>
</evidence>